<dbReference type="GO" id="GO:0016491">
    <property type="term" value="F:oxidoreductase activity"/>
    <property type="evidence" value="ECO:0007669"/>
    <property type="project" value="UniProtKB-KW"/>
</dbReference>
<evidence type="ECO:0008006" key="5">
    <source>
        <dbReference type="Google" id="ProtNLM"/>
    </source>
</evidence>
<evidence type="ECO:0000256" key="2">
    <source>
        <dbReference type="PIRSR" id="PIRSR601519-1"/>
    </source>
</evidence>
<evidence type="ECO:0000256" key="1">
    <source>
        <dbReference type="ARBA" id="ARBA00023002"/>
    </source>
</evidence>
<keyword evidence="2" id="KW-0479">Metal-binding</keyword>
<dbReference type="PROSITE" id="PS00204">
    <property type="entry name" value="FERRITIN_2"/>
    <property type="match status" value="1"/>
</dbReference>
<organism evidence="3 4">
    <name type="scientific">Mola mola</name>
    <name type="common">Ocean sunfish</name>
    <name type="synonym">Tetraodon mola</name>
    <dbReference type="NCBI Taxonomy" id="94237"/>
    <lineage>
        <taxon>Eukaryota</taxon>
        <taxon>Metazoa</taxon>
        <taxon>Chordata</taxon>
        <taxon>Craniata</taxon>
        <taxon>Vertebrata</taxon>
        <taxon>Euteleostomi</taxon>
        <taxon>Actinopterygii</taxon>
        <taxon>Neopterygii</taxon>
        <taxon>Teleostei</taxon>
        <taxon>Neoteleostei</taxon>
        <taxon>Acanthomorphata</taxon>
        <taxon>Eupercaria</taxon>
        <taxon>Tetraodontiformes</taxon>
        <taxon>Molidae</taxon>
        <taxon>Mola</taxon>
    </lineage>
</organism>
<proteinExistence type="predicted"/>
<dbReference type="PANTHER" id="PTHR11431">
    <property type="entry name" value="FERRITIN"/>
    <property type="match status" value="1"/>
</dbReference>
<dbReference type="GO" id="GO:0008198">
    <property type="term" value="F:ferrous iron binding"/>
    <property type="evidence" value="ECO:0007669"/>
    <property type="project" value="TreeGrafter"/>
</dbReference>
<reference evidence="3" key="2">
    <citation type="submission" date="2025-09" db="UniProtKB">
        <authorList>
            <consortium name="Ensembl"/>
        </authorList>
    </citation>
    <scope>IDENTIFICATION</scope>
</reference>
<keyword evidence="4" id="KW-1185">Reference proteome</keyword>
<evidence type="ECO:0000313" key="4">
    <source>
        <dbReference type="Proteomes" id="UP000261620"/>
    </source>
</evidence>
<dbReference type="PANTHER" id="PTHR11431:SF37">
    <property type="entry name" value="FERRITIN HEAVY CHAIN"/>
    <property type="match status" value="1"/>
</dbReference>
<keyword evidence="2" id="KW-0408">Iron</keyword>
<keyword evidence="1" id="KW-0560">Oxidoreductase</keyword>
<dbReference type="GO" id="GO:0005737">
    <property type="term" value="C:cytoplasm"/>
    <property type="evidence" value="ECO:0007669"/>
    <property type="project" value="TreeGrafter"/>
</dbReference>
<feature type="binding site" evidence="2">
    <location>
        <position position="92"/>
    </location>
    <ligand>
        <name>Fe cation</name>
        <dbReference type="ChEBI" id="CHEBI:24875"/>
        <label>1</label>
    </ligand>
</feature>
<dbReference type="GO" id="GO:0006879">
    <property type="term" value="P:intracellular iron ion homeostasis"/>
    <property type="evidence" value="ECO:0007669"/>
    <property type="project" value="InterPro"/>
</dbReference>
<sequence length="120" mass="13639">TSSQINLELYASYVYLSMTYYFDGTTSHCTTLPSFSLIIQTRRTSMQRSSLQNQRGGRIFLQDVSPGWTSTSSAHNDPHLCDFIETHYLDEQVKSIKEPTDWVTKPDNRAHLTGGDCQRG</sequence>
<dbReference type="InterPro" id="IPR014034">
    <property type="entry name" value="Ferritin_CS"/>
</dbReference>
<dbReference type="InterPro" id="IPR012347">
    <property type="entry name" value="Ferritin-like"/>
</dbReference>
<name>A0A3Q3VR62_MOLML</name>
<dbReference type="AlphaFoldDB" id="A0A3Q3VR62"/>
<dbReference type="SUPFAM" id="SSF47240">
    <property type="entry name" value="Ferritin-like"/>
    <property type="match status" value="1"/>
</dbReference>
<protein>
    <recommendedName>
        <fullName evidence="5">Ferritin</fullName>
    </recommendedName>
</protein>
<evidence type="ECO:0000313" key="3">
    <source>
        <dbReference type="Ensembl" id="ENSMMOP00000000842.1"/>
    </source>
</evidence>
<reference evidence="3" key="1">
    <citation type="submission" date="2025-08" db="UniProtKB">
        <authorList>
            <consortium name="Ensembl"/>
        </authorList>
    </citation>
    <scope>IDENTIFICATION</scope>
</reference>
<dbReference type="GO" id="GO:0008199">
    <property type="term" value="F:ferric iron binding"/>
    <property type="evidence" value="ECO:0007669"/>
    <property type="project" value="InterPro"/>
</dbReference>
<dbReference type="InterPro" id="IPR009078">
    <property type="entry name" value="Ferritin-like_SF"/>
</dbReference>
<dbReference type="Proteomes" id="UP000261620">
    <property type="component" value="Unplaced"/>
</dbReference>
<dbReference type="Gene3D" id="1.20.1260.10">
    <property type="match status" value="2"/>
</dbReference>
<feature type="binding site" evidence="2">
    <location>
        <position position="8"/>
    </location>
    <ligand>
        <name>Fe cation</name>
        <dbReference type="ChEBI" id="CHEBI:24875"/>
        <label>1</label>
    </ligand>
</feature>
<dbReference type="GO" id="GO:0006826">
    <property type="term" value="P:iron ion transport"/>
    <property type="evidence" value="ECO:0007669"/>
    <property type="project" value="InterPro"/>
</dbReference>
<accession>A0A3Q3VR62</accession>
<dbReference type="Ensembl" id="ENSMMOT00000000856.1">
    <property type="protein sequence ID" value="ENSMMOP00000000842.1"/>
    <property type="gene ID" value="ENSMMOG00000000382.1"/>
</dbReference>
<dbReference type="InterPro" id="IPR001519">
    <property type="entry name" value="Ferritin"/>
</dbReference>